<protein>
    <submittedName>
        <fullName evidence="1">Uncharacterized protein</fullName>
    </submittedName>
</protein>
<evidence type="ECO:0000313" key="1">
    <source>
        <dbReference type="EMBL" id="GAG04556.1"/>
    </source>
</evidence>
<feature type="non-terminal residue" evidence="1">
    <location>
        <position position="45"/>
    </location>
</feature>
<proteinExistence type="predicted"/>
<reference evidence="1" key="1">
    <citation type="journal article" date="2014" name="Front. Microbiol.">
        <title>High frequency of phylogenetically diverse reductive dehalogenase-homologous genes in deep subseafloor sedimentary metagenomes.</title>
        <authorList>
            <person name="Kawai M."/>
            <person name="Futagami T."/>
            <person name="Toyoda A."/>
            <person name="Takaki Y."/>
            <person name="Nishi S."/>
            <person name="Hori S."/>
            <person name="Arai W."/>
            <person name="Tsubouchi T."/>
            <person name="Morono Y."/>
            <person name="Uchiyama I."/>
            <person name="Ito T."/>
            <person name="Fujiyama A."/>
            <person name="Inagaki F."/>
            <person name="Takami H."/>
        </authorList>
    </citation>
    <scope>NUCLEOTIDE SEQUENCE</scope>
    <source>
        <strain evidence="1">Expedition CK06-06</strain>
    </source>
</reference>
<dbReference type="EMBL" id="BARS01029442">
    <property type="protein sequence ID" value="GAG04556.1"/>
    <property type="molecule type" value="Genomic_DNA"/>
</dbReference>
<sequence length="45" mass="5081">MLFMEREFGSLLNSEATKTVTPMDSNQKIHVVTPLFIIALCRALN</sequence>
<dbReference type="AlphaFoldDB" id="X0VVK3"/>
<organism evidence="1">
    <name type="scientific">marine sediment metagenome</name>
    <dbReference type="NCBI Taxonomy" id="412755"/>
    <lineage>
        <taxon>unclassified sequences</taxon>
        <taxon>metagenomes</taxon>
        <taxon>ecological metagenomes</taxon>
    </lineage>
</organism>
<accession>X0VVK3</accession>
<gene>
    <name evidence="1" type="ORF">S01H1_46014</name>
</gene>
<name>X0VVK3_9ZZZZ</name>
<comment type="caution">
    <text evidence="1">The sequence shown here is derived from an EMBL/GenBank/DDBJ whole genome shotgun (WGS) entry which is preliminary data.</text>
</comment>